<reference evidence="1 2" key="1">
    <citation type="journal article" date="2017" name="Antonie Van Leeuwenhoek">
        <title>Phylogenomic resolution of the bacterial genus Pantoea and its relationship with Erwinia and Tatumella.</title>
        <authorList>
            <person name="Palmer M."/>
            <person name="Steenkamp E.T."/>
            <person name="Coetzee M.P."/>
            <person name="Chan W.Y."/>
            <person name="van Zyl E."/>
            <person name="De Maayer P."/>
            <person name="Coutinho T.A."/>
            <person name="Blom J."/>
            <person name="Smits T.H."/>
            <person name="Duffy B."/>
            <person name="Venter S.N."/>
        </authorList>
    </citation>
    <scope>NUCLEOTIDE SEQUENCE [LARGE SCALE GENOMIC DNA]</scope>
    <source>
        <strain evidence="1 2">LMG 26275</strain>
    </source>
</reference>
<protein>
    <submittedName>
        <fullName evidence="1">Purine-nucleoside phosphorylase</fullName>
    </submittedName>
</protein>
<dbReference type="PANTHER" id="PTHR30087:SF1">
    <property type="entry name" value="HYPOTHETICAL CYTOSOLIC PROTEIN"/>
    <property type="match status" value="1"/>
</dbReference>
<organism evidence="1 2">
    <name type="scientific">Pantoea rwandensis</name>
    <dbReference type="NCBI Taxonomy" id="1076550"/>
    <lineage>
        <taxon>Bacteria</taxon>
        <taxon>Pseudomonadati</taxon>
        <taxon>Pseudomonadota</taxon>
        <taxon>Gammaproteobacteria</taxon>
        <taxon>Enterobacterales</taxon>
        <taxon>Erwiniaceae</taxon>
        <taxon>Pantoea</taxon>
    </lineage>
</organism>
<dbReference type="Proteomes" id="UP000193558">
    <property type="component" value="Unassembled WGS sequence"/>
</dbReference>
<accession>A0A1X1CVI9</accession>
<dbReference type="EMBL" id="MLFR01000015">
    <property type="protein sequence ID" value="ORM68432.1"/>
    <property type="molecule type" value="Genomic_DNA"/>
</dbReference>
<evidence type="ECO:0000313" key="2">
    <source>
        <dbReference type="Proteomes" id="UP000193558"/>
    </source>
</evidence>
<comment type="caution">
    <text evidence="1">The sequence shown here is derived from an EMBL/GenBank/DDBJ whole genome shotgun (WGS) entry which is preliminary data.</text>
</comment>
<dbReference type="Pfam" id="PF04463">
    <property type="entry name" value="2-thiour_desulf"/>
    <property type="match status" value="1"/>
</dbReference>
<evidence type="ECO:0000313" key="1">
    <source>
        <dbReference type="EMBL" id="ORM68432.1"/>
    </source>
</evidence>
<dbReference type="InterPro" id="IPR007553">
    <property type="entry name" value="2-thiour_desulf"/>
</dbReference>
<gene>
    <name evidence="1" type="ORF">HA51_14820</name>
</gene>
<dbReference type="RefSeq" id="WP_084935429.1">
    <property type="nucleotide sequence ID" value="NZ_MLFR01000015.1"/>
</dbReference>
<dbReference type="PANTHER" id="PTHR30087">
    <property type="entry name" value="INNER MEMBRANE PROTEIN"/>
    <property type="match status" value="1"/>
</dbReference>
<name>A0A1X1CVI9_9GAMM</name>
<proteinExistence type="predicted"/>
<sequence length="170" mass="18310">MENILVSACLMGFAVRYNGSDKLLISRTLARWREEKRLVIHCPELAAGLHTPRLPAEIHGGSAEQVLSGNAQILESDGRDVTQHYVLAAWLALRAAQAGKCRFALLTDGSPTCGSQKIYDGSFSGQQTFGKGVAAALLRQHGIAVFAEAQLHELIQRVDAADKCRVVDAG</sequence>
<dbReference type="AlphaFoldDB" id="A0A1X1CVI9"/>
<dbReference type="OrthoDB" id="495783at2"/>